<keyword evidence="1" id="KW-0677">Repeat</keyword>
<evidence type="ECO:0000256" key="1">
    <source>
        <dbReference type="ARBA" id="ARBA00022737"/>
    </source>
</evidence>
<dbReference type="STRING" id="576137.A0A1L7X8G9"/>
<dbReference type="EMBL" id="FJOG01000018">
    <property type="protein sequence ID" value="CZR61311.1"/>
    <property type="molecule type" value="Genomic_DNA"/>
</dbReference>
<accession>A0A1L7X8G9</accession>
<sequence>MLDPLTTLSLASSIIQIVDCSTKLITNGIELYKKGSLSLNDEIEQTTDDLKSLTEALSAIPRQISPADQNVKPLSNQERSLQQLAISCSEVGDELLDVLKRAKMQSRQSGWESMRKSFRNANNKKKINDLEIRLKRLQDQLSFHLLAILKDKNSSVISRLENISENGSSTSTKIGQLRNDIVAALEGQKTAQNKCMDPLGGIGTMCHDLEEQAYLQSRAQRILESLHFKAIKERQGDIKETYARTFEWVFSDVASETRPRSPFSKWLQSSDGIFWIAGKAGSGKSTLMKFLCDHSETIRMLGIWGGDAEVTIASHFFWSAGTKMQKLQEGLLQALLYQIFGQCPDIIQAVCPDKWKEASLDSALPIDTWTRQETFAAFEKLGHPNVMSQKFCFFVDGLDEYDGEHSDLLLTLQTLAKSSNIKLCVSSRPWNVFLESFEVHPNRKIVLQDFTKDDIRTFVRGHLEKNDRFLSLMQQDNCYMDLIHAIVEKAEGVFLWVYLVVRSLLRGLTEEDDIATLQHRLQEFPSALEDYFKKVFDNVEPVYRKETGLILQMMSSSPWIFTTLAVYFLLQENNISEATGEIQTTYFTDEEIDSISGRMRKRINARCKDLVEVESRGSETPRLLNLPRVYFIHRTAKDFLQTKHMHSMLQSMTPPTFDVYQSILRVHLAILKAIPTENDLRYVNMFQGYVGHLFCAARTVERMRMQSEVEILDEVETLQATSESLQKQGSIVGPFYCEVINHRLHLYLTYKLDNDPRYLQASMKSKLLIFALKQVFYNGEQTFVQRRISGECIDLTTIKLILERGTSPNQPIPATHADSNPCCTIWEDCLRSWAGERKLRKFLPVQKEIFEATSLLIRYGADLDLTFEMEFRVSLDTTKDEPKFWTVDKVMESVLKPSDYEKIKVLLAEKREASRREREPVGVLARVWKLVGWNS</sequence>
<dbReference type="InterPro" id="IPR056693">
    <property type="entry name" value="DUF7791"/>
</dbReference>
<dbReference type="InterPro" id="IPR056884">
    <property type="entry name" value="NPHP3-like_N"/>
</dbReference>
<evidence type="ECO:0000313" key="6">
    <source>
        <dbReference type="Proteomes" id="UP000184330"/>
    </source>
</evidence>
<protein>
    <submittedName>
        <fullName evidence="5">Uncharacterized protein</fullName>
    </submittedName>
</protein>
<organism evidence="5 6">
    <name type="scientific">Phialocephala subalpina</name>
    <dbReference type="NCBI Taxonomy" id="576137"/>
    <lineage>
        <taxon>Eukaryota</taxon>
        <taxon>Fungi</taxon>
        <taxon>Dikarya</taxon>
        <taxon>Ascomycota</taxon>
        <taxon>Pezizomycotina</taxon>
        <taxon>Leotiomycetes</taxon>
        <taxon>Helotiales</taxon>
        <taxon>Mollisiaceae</taxon>
        <taxon>Phialocephala</taxon>
        <taxon>Phialocephala fortinii species complex</taxon>
    </lineage>
</organism>
<evidence type="ECO:0000259" key="4">
    <source>
        <dbReference type="Pfam" id="PF25053"/>
    </source>
</evidence>
<dbReference type="Proteomes" id="UP000184330">
    <property type="component" value="Unassembled WGS sequence"/>
</dbReference>
<dbReference type="SUPFAM" id="SSF52540">
    <property type="entry name" value="P-loop containing nucleoside triphosphate hydrolases"/>
    <property type="match status" value="1"/>
</dbReference>
<dbReference type="Gene3D" id="3.40.50.300">
    <property type="entry name" value="P-loop containing nucleotide triphosphate hydrolases"/>
    <property type="match status" value="1"/>
</dbReference>
<gene>
    <name evidence="5" type="ORF">PAC_11207</name>
</gene>
<dbReference type="Pfam" id="PF25053">
    <property type="entry name" value="DUF7791"/>
    <property type="match status" value="1"/>
</dbReference>
<keyword evidence="2" id="KW-0175">Coiled coil</keyword>
<dbReference type="PANTHER" id="PTHR10039">
    <property type="entry name" value="AMELOGENIN"/>
    <property type="match status" value="1"/>
</dbReference>
<evidence type="ECO:0000256" key="2">
    <source>
        <dbReference type="SAM" id="Coils"/>
    </source>
</evidence>
<evidence type="ECO:0000259" key="3">
    <source>
        <dbReference type="Pfam" id="PF24883"/>
    </source>
</evidence>
<dbReference type="AlphaFoldDB" id="A0A1L7X8G9"/>
<feature type="coiled-coil region" evidence="2">
    <location>
        <begin position="120"/>
        <end position="147"/>
    </location>
</feature>
<proteinExistence type="predicted"/>
<dbReference type="Pfam" id="PF24883">
    <property type="entry name" value="NPHP3_N"/>
    <property type="match status" value="1"/>
</dbReference>
<dbReference type="InterPro" id="IPR027417">
    <property type="entry name" value="P-loop_NTPase"/>
</dbReference>
<dbReference type="PANTHER" id="PTHR10039:SF5">
    <property type="entry name" value="NACHT DOMAIN-CONTAINING PROTEIN"/>
    <property type="match status" value="1"/>
</dbReference>
<feature type="domain" description="DUF7791" evidence="4">
    <location>
        <begin position="539"/>
        <end position="679"/>
    </location>
</feature>
<evidence type="ECO:0000313" key="5">
    <source>
        <dbReference type="EMBL" id="CZR61311.1"/>
    </source>
</evidence>
<dbReference type="OrthoDB" id="443402at2759"/>
<name>A0A1L7X8G9_9HELO</name>
<keyword evidence="6" id="KW-1185">Reference proteome</keyword>
<feature type="domain" description="Nephrocystin 3-like N-terminal" evidence="3">
    <location>
        <begin position="261"/>
        <end position="428"/>
    </location>
</feature>
<reference evidence="5 6" key="1">
    <citation type="submission" date="2016-03" db="EMBL/GenBank/DDBJ databases">
        <authorList>
            <person name="Ploux O."/>
        </authorList>
    </citation>
    <scope>NUCLEOTIDE SEQUENCE [LARGE SCALE GENOMIC DNA]</scope>
    <source>
        <strain evidence="5 6">UAMH 11012</strain>
    </source>
</reference>